<comment type="caution">
    <text evidence="3">The sequence shown here is derived from an EMBL/GenBank/DDBJ whole genome shotgun (WGS) entry which is preliminary data.</text>
</comment>
<keyword evidence="4" id="KW-1185">Reference proteome</keyword>
<feature type="region of interest" description="Disordered" evidence="1">
    <location>
        <begin position="1"/>
        <end position="22"/>
    </location>
</feature>
<dbReference type="InterPro" id="IPR009769">
    <property type="entry name" value="EDR2_C"/>
</dbReference>
<evidence type="ECO:0000313" key="3">
    <source>
        <dbReference type="EMBL" id="KAK6931284.1"/>
    </source>
</evidence>
<organism evidence="3 4">
    <name type="scientific">Dillenia turbinata</name>
    <dbReference type="NCBI Taxonomy" id="194707"/>
    <lineage>
        <taxon>Eukaryota</taxon>
        <taxon>Viridiplantae</taxon>
        <taxon>Streptophyta</taxon>
        <taxon>Embryophyta</taxon>
        <taxon>Tracheophyta</taxon>
        <taxon>Spermatophyta</taxon>
        <taxon>Magnoliopsida</taxon>
        <taxon>eudicotyledons</taxon>
        <taxon>Gunneridae</taxon>
        <taxon>Pentapetalae</taxon>
        <taxon>Dilleniales</taxon>
        <taxon>Dilleniaceae</taxon>
        <taxon>Dillenia</taxon>
    </lineage>
</organism>
<dbReference type="EMBL" id="JBAMMX010000011">
    <property type="protein sequence ID" value="KAK6931284.1"/>
    <property type="molecule type" value="Genomic_DNA"/>
</dbReference>
<evidence type="ECO:0000259" key="2">
    <source>
        <dbReference type="Pfam" id="PF07059"/>
    </source>
</evidence>
<dbReference type="PANTHER" id="PTHR31558:SF40">
    <property type="entry name" value="EXPRESSED PROTEIN"/>
    <property type="match status" value="1"/>
</dbReference>
<gene>
    <name evidence="3" type="ORF">RJ641_003077</name>
</gene>
<accession>A0AAN8VD56</accession>
<dbReference type="Proteomes" id="UP001370490">
    <property type="component" value="Unassembled WGS sequence"/>
</dbReference>
<evidence type="ECO:0000313" key="4">
    <source>
        <dbReference type="Proteomes" id="UP001370490"/>
    </source>
</evidence>
<dbReference type="Pfam" id="PF07059">
    <property type="entry name" value="EDR2_C"/>
    <property type="match status" value="1"/>
</dbReference>
<name>A0AAN8VD56_9MAGN</name>
<dbReference type="AlphaFoldDB" id="A0AAN8VD56"/>
<reference evidence="3 4" key="1">
    <citation type="submission" date="2023-12" db="EMBL/GenBank/DDBJ databases">
        <title>A high-quality genome assembly for Dillenia turbinata (Dilleniales).</title>
        <authorList>
            <person name="Chanderbali A."/>
        </authorList>
    </citation>
    <scope>NUCLEOTIDE SEQUENCE [LARGE SCALE GENOMIC DNA]</scope>
    <source>
        <strain evidence="3">LSX21</strain>
        <tissue evidence="3">Leaf</tissue>
    </source>
</reference>
<protein>
    <submittedName>
        <fullName evidence="3">Protein ENHANCED DISEASE RESISTANCE 2, C-terminal</fullName>
    </submittedName>
</protein>
<evidence type="ECO:0000256" key="1">
    <source>
        <dbReference type="SAM" id="MobiDB-lite"/>
    </source>
</evidence>
<sequence>MGGCVSSVKIMKGSSRKHRSVRPRKCHVRKFSSSISDGALKRISNGGSRVSDFSVSESILVDLDKGAIINCRRSEVSNSSFHLAQLQLNHGQVNDNVANQEEAWFDSVSVLESDSEDDFISVYGGKALVFIYCFTLVGNATPNISNAQVLPYESMSCFVDGSKSERFLRKEEADGFSFRSTQGCRNSCSKVSDEGCCRRKSSFGDPNCNFNDHKEGLHNSDIKNQGNNLNSCLSHQLSPSLSPVDRNHGQSYPLSPSLLSQKAKSAAVMFTLKRKSADANDASKFCGSNRYLYRPKGGVLIPCSEGDKSSPGSWSPLAPSVFKLRSRSYFRDKQKSPAPNCSPYVPIGIDLFVCPHKINHIAQYIELPSPVKVHAKVPPLLIVNIQLPTYPAALFLGDGDGEGMSLVLYFRLADNFDEEIYPHFQDSIQRLVNDETEKVKVFARESNVPFRERLKILAGLVNPEELHLGSAEKKLIHAYNDKPVLSRPQHNFYRAQKPDELPEQVLCCVRLNKIDFVNRGQIPTLVTMDGN</sequence>
<feature type="domain" description="Protein ENHANCED DISEASE RESISTANCE 2 C-terminal" evidence="2">
    <location>
        <begin position="314"/>
        <end position="490"/>
    </location>
</feature>
<dbReference type="PANTHER" id="PTHR31558">
    <property type="entry name" value="CW14 PROTEIN"/>
    <property type="match status" value="1"/>
</dbReference>
<proteinExistence type="predicted"/>